<evidence type="ECO:0000313" key="2">
    <source>
        <dbReference type="EMBL" id="KAG1764498.1"/>
    </source>
</evidence>
<gene>
    <name evidence="2" type="ORF">EV702DRAFT_1051327</name>
</gene>
<evidence type="ECO:0000313" key="3">
    <source>
        <dbReference type="Proteomes" id="UP000714275"/>
    </source>
</evidence>
<name>A0A9P6ZG02_9AGAM</name>
<evidence type="ECO:0000256" key="1">
    <source>
        <dbReference type="SAM" id="MobiDB-lite"/>
    </source>
</evidence>
<organism evidence="2 3">
    <name type="scientific">Suillus placidus</name>
    <dbReference type="NCBI Taxonomy" id="48579"/>
    <lineage>
        <taxon>Eukaryota</taxon>
        <taxon>Fungi</taxon>
        <taxon>Dikarya</taxon>
        <taxon>Basidiomycota</taxon>
        <taxon>Agaricomycotina</taxon>
        <taxon>Agaricomycetes</taxon>
        <taxon>Agaricomycetidae</taxon>
        <taxon>Boletales</taxon>
        <taxon>Suillineae</taxon>
        <taxon>Suillaceae</taxon>
        <taxon>Suillus</taxon>
    </lineage>
</organism>
<feature type="region of interest" description="Disordered" evidence="1">
    <location>
        <begin position="1"/>
        <end position="30"/>
    </location>
</feature>
<reference evidence="2" key="1">
    <citation type="journal article" date="2020" name="New Phytol.">
        <title>Comparative genomics reveals dynamic genome evolution in host specialist ectomycorrhizal fungi.</title>
        <authorList>
            <person name="Lofgren L.A."/>
            <person name="Nguyen N.H."/>
            <person name="Vilgalys R."/>
            <person name="Ruytinx J."/>
            <person name="Liao H.L."/>
            <person name="Branco S."/>
            <person name="Kuo A."/>
            <person name="LaButti K."/>
            <person name="Lipzen A."/>
            <person name="Andreopoulos W."/>
            <person name="Pangilinan J."/>
            <person name="Riley R."/>
            <person name="Hundley H."/>
            <person name="Na H."/>
            <person name="Barry K."/>
            <person name="Grigoriev I.V."/>
            <person name="Stajich J.E."/>
            <person name="Kennedy P.G."/>
        </authorList>
    </citation>
    <scope>NUCLEOTIDE SEQUENCE</scope>
    <source>
        <strain evidence="2">DOB743</strain>
    </source>
</reference>
<comment type="caution">
    <text evidence="2">The sequence shown here is derived from an EMBL/GenBank/DDBJ whole genome shotgun (WGS) entry which is preliminary data.</text>
</comment>
<dbReference type="Proteomes" id="UP000714275">
    <property type="component" value="Unassembled WGS sequence"/>
</dbReference>
<dbReference type="AlphaFoldDB" id="A0A9P6ZG02"/>
<protein>
    <submittedName>
        <fullName evidence="2">Uncharacterized protein</fullName>
    </submittedName>
</protein>
<dbReference type="EMBL" id="JABBWD010000124">
    <property type="protein sequence ID" value="KAG1764498.1"/>
    <property type="molecule type" value="Genomic_DNA"/>
</dbReference>
<sequence>MAHTKQTARKSNGGSAPRVNLKVTSTSSKRVSGDVEQGMEICKMVHHNGFCILCRDGSASFEENTLFMCNHCPRVMCRLCMQLPLGAEDMILKHGTPYYGFYNANGTTVLESFLWIHASLEVSSKAQLSAAPVIFIHLVLVDFETTASPFLFAHSFLQPYFTSGGCEYHEIAYDIISDVHAYRKAVHQTLKALKNSFVWERVVVAISTHTDNDEGDPFAGYSYDGNLKCYGGTATDDFLDIVLSPWQSLLDHGDESYLWLFCCGSIVNNSNSFAVLQRAVVRHKLSATIAFTARRFQPSFASHLLLAFTEQVVVEHCPIQLAFGDMLAQSYKLGRHTDVILLTTLEASLQISKFTWGDVETSLGAASCQSNAQTVGGLILGVRPMSGVQQTRFMSLSARIPPVFRISLSIDLKAPPCCHQVGS</sequence>
<accession>A0A9P6ZG02</accession>
<keyword evidence="3" id="KW-1185">Reference proteome</keyword>
<proteinExistence type="predicted"/>
<dbReference type="OrthoDB" id="2652344at2759"/>